<comment type="caution">
    <text evidence="10">The sequence shown here is derived from an EMBL/GenBank/DDBJ whole genome shotgun (WGS) entry which is preliminary data.</text>
</comment>
<keyword evidence="11" id="KW-1185">Reference proteome</keyword>
<dbReference type="AlphaFoldDB" id="A0A072Q5A4"/>
<dbReference type="GeneID" id="25276039"/>
<dbReference type="Pfam" id="PF00083">
    <property type="entry name" value="Sugar_tr"/>
    <property type="match status" value="1"/>
</dbReference>
<dbReference type="SUPFAM" id="SSF103473">
    <property type="entry name" value="MFS general substrate transporter"/>
    <property type="match status" value="1"/>
</dbReference>
<dbReference type="InterPro" id="IPR005829">
    <property type="entry name" value="Sugar_transporter_CS"/>
</dbReference>
<dbReference type="RefSeq" id="XP_013265705.1">
    <property type="nucleotide sequence ID" value="XM_013410251.1"/>
</dbReference>
<accession>A0A072Q5A4</accession>
<feature type="transmembrane region" description="Helical" evidence="8">
    <location>
        <begin position="308"/>
        <end position="325"/>
    </location>
</feature>
<sequence>MSSEKPITETVEPMSAVDSRKLDVAEVRVVKGSEAYNEALIAEKPPVFHPTSLKLLLCVLLGFFCQTMNGFDGSLFGGLTANKTFLEFFDGANKGMWAGLISAMYQIGGVCALPFVGPAIDTWGRRPGMFIGSVLIILGAVITGTTIHNASVHQFMGGRFLLGFGVSIASAAGPIYVVETTHPAFRGIATAYCNTFWFTGSILSSGAIRGGLNISGNTSWQLPVWLQILFPGLICLFCFLIPESPRWLYVNNKRESAVNMLTKWHGYGNRENAWVKLQLEEYEEFLNLDGADKRWWDYRTLFNTRSSVYRLAANCCFSIFAQWAGNGPLSYFLPAVLDTAGYTESITQANILLGYACFQFFFALLGARFVDRIGRRPLMLFSMAGCCLVWIGVTASTGIFAGSGQTNDNAARSTVAFIFLFGAVYSFGITPLQALYPVEVLSFEMRAKGMAFSSLAVNAGGMLNQFAWPVALDDIGWKTYIVFIVWCGIQTAIWYFFLPETRKRTLEELDKIFEAPNPVKFSLKAHKLAINHDNQVVATEDI</sequence>
<dbReference type="InterPro" id="IPR036259">
    <property type="entry name" value="MFS_trans_sf"/>
</dbReference>
<keyword evidence="4 8" id="KW-0812">Transmembrane</keyword>
<dbReference type="InterPro" id="IPR020846">
    <property type="entry name" value="MFS_dom"/>
</dbReference>
<feature type="transmembrane region" description="Helical" evidence="8">
    <location>
        <begin position="224"/>
        <end position="241"/>
    </location>
</feature>
<dbReference type="OrthoDB" id="6133115at2759"/>
<feature type="transmembrane region" description="Helical" evidence="8">
    <location>
        <begin position="55"/>
        <end position="76"/>
    </location>
</feature>
<dbReference type="InterPro" id="IPR050360">
    <property type="entry name" value="MFS_Sugar_Transporters"/>
</dbReference>
<feature type="transmembrane region" description="Helical" evidence="8">
    <location>
        <begin position="128"/>
        <end position="148"/>
    </location>
</feature>
<name>A0A072Q5A4_9EURO</name>
<evidence type="ECO:0000256" key="6">
    <source>
        <dbReference type="ARBA" id="ARBA00023136"/>
    </source>
</evidence>
<dbReference type="GO" id="GO:0005351">
    <property type="term" value="F:carbohydrate:proton symporter activity"/>
    <property type="evidence" value="ECO:0007669"/>
    <property type="project" value="TreeGrafter"/>
</dbReference>
<gene>
    <name evidence="10" type="ORF">A1O9_01091</name>
</gene>
<dbReference type="EMBL" id="AMGV01000001">
    <property type="protein sequence ID" value="KEF63115.1"/>
    <property type="molecule type" value="Genomic_DNA"/>
</dbReference>
<comment type="subcellular location">
    <subcellularLocation>
        <location evidence="1">Membrane</location>
        <topology evidence="1">Multi-pass membrane protein</topology>
    </subcellularLocation>
</comment>
<feature type="domain" description="Major facilitator superfamily (MFS) profile" evidence="9">
    <location>
        <begin position="58"/>
        <end position="502"/>
    </location>
</feature>
<feature type="transmembrane region" description="Helical" evidence="8">
    <location>
        <begin position="160"/>
        <end position="178"/>
    </location>
</feature>
<dbReference type="VEuPathDB" id="FungiDB:A1O9_01091"/>
<dbReference type="HOGENOM" id="CLU_001265_30_13_1"/>
<evidence type="ECO:0000256" key="5">
    <source>
        <dbReference type="ARBA" id="ARBA00022989"/>
    </source>
</evidence>
<keyword evidence="3 7" id="KW-0813">Transport</keyword>
<organism evidence="10 11">
    <name type="scientific">Exophiala aquamarina CBS 119918</name>
    <dbReference type="NCBI Taxonomy" id="1182545"/>
    <lineage>
        <taxon>Eukaryota</taxon>
        <taxon>Fungi</taxon>
        <taxon>Dikarya</taxon>
        <taxon>Ascomycota</taxon>
        <taxon>Pezizomycotina</taxon>
        <taxon>Eurotiomycetes</taxon>
        <taxon>Chaetothyriomycetidae</taxon>
        <taxon>Chaetothyriales</taxon>
        <taxon>Herpotrichiellaceae</taxon>
        <taxon>Exophiala</taxon>
    </lineage>
</organism>
<feature type="transmembrane region" description="Helical" evidence="8">
    <location>
        <begin position="190"/>
        <end position="212"/>
    </location>
</feature>
<dbReference type="GO" id="GO:0016020">
    <property type="term" value="C:membrane"/>
    <property type="evidence" value="ECO:0007669"/>
    <property type="project" value="UniProtKB-SubCell"/>
</dbReference>
<dbReference type="FunFam" id="1.20.1250.20:FF:000217">
    <property type="entry name" value="MFS lactose permease, putative"/>
    <property type="match status" value="1"/>
</dbReference>
<evidence type="ECO:0000256" key="3">
    <source>
        <dbReference type="ARBA" id="ARBA00022448"/>
    </source>
</evidence>
<dbReference type="PROSITE" id="PS50850">
    <property type="entry name" value="MFS"/>
    <property type="match status" value="1"/>
</dbReference>
<evidence type="ECO:0000256" key="8">
    <source>
        <dbReference type="SAM" id="Phobius"/>
    </source>
</evidence>
<reference evidence="10 11" key="1">
    <citation type="submission" date="2013-03" db="EMBL/GenBank/DDBJ databases">
        <title>The Genome Sequence of Exophiala aquamarina CBS 119918.</title>
        <authorList>
            <consortium name="The Broad Institute Genomics Platform"/>
            <person name="Cuomo C."/>
            <person name="de Hoog S."/>
            <person name="Gorbushina A."/>
            <person name="Walker B."/>
            <person name="Young S.K."/>
            <person name="Zeng Q."/>
            <person name="Gargeya S."/>
            <person name="Fitzgerald M."/>
            <person name="Haas B."/>
            <person name="Abouelleil A."/>
            <person name="Allen A.W."/>
            <person name="Alvarado L."/>
            <person name="Arachchi H.M."/>
            <person name="Berlin A.M."/>
            <person name="Chapman S.B."/>
            <person name="Gainer-Dewar J."/>
            <person name="Goldberg J."/>
            <person name="Griggs A."/>
            <person name="Gujja S."/>
            <person name="Hansen M."/>
            <person name="Howarth C."/>
            <person name="Imamovic A."/>
            <person name="Ireland A."/>
            <person name="Larimer J."/>
            <person name="McCowan C."/>
            <person name="Murphy C."/>
            <person name="Pearson M."/>
            <person name="Poon T.W."/>
            <person name="Priest M."/>
            <person name="Roberts A."/>
            <person name="Saif S."/>
            <person name="Shea T."/>
            <person name="Sisk P."/>
            <person name="Sykes S."/>
            <person name="Wortman J."/>
            <person name="Nusbaum C."/>
            <person name="Birren B."/>
        </authorList>
    </citation>
    <scope>NUCLEOTIDE SEQUENCE [LARGE SCALE GENOMIC DNA]</scope>
    <source>
        <strain evidence="10 11">CBS 119918</strain>
    </source>
</reference>
<dbReference type="Proteomes" id="UP000027920">
    <property type="component" value="Unassembled WGS sequence"/>
</dbReference>
<dbReference type="PANTHER" id="PTHR48022">
    <property type="entry name" value="PLASTIDIC GLUCOSE TRANSPORTER 4"/>
    <property type="match status" value="1"/>
</dbReference>
<evidence type="ECO:0000256" key="1">
    <source>
        <dbReference type="ARBA" id="ARBA00004141"/>
    </source>
</evidence>
<feature type="transmembrane region" description="Helical" evidence="8">
    <location>
        <begin position="450"/>
        <end position="468"/>
    </location>
</feature>
<keyword evidence="6 8" id="KW-0472">Membrane</keyword>
<evidence type="ECO:0000259" key="9">
    <source>
        <dbReference type="PROSITE" id="PS50850"/>
    </source>
</evidence>
<keyword evidence="5 8" id="KW-1133">Transmembrane helix</keyword>
<dbReference type="Gene3D" id="1.20.1250.20">
    <property type="entry name" value="MFS general substrate transporter like domains"/>
    <property type="match status" value="1"/>
</dbReference>
<feature type="transmembrane region" description="Helical" evidence="8">
    <location>
        <begin position="96"/>
        <end position="116"/>
    </location>
</feature>
<feature type="transmembrane region" description="Helical" evidence="8">
    <location>
        <begin position="345"/>
        <end position="366"/>
    </location>
</feature>
<evidence type="ECO:0000256" key="7">
    <source>
        <dbReference type="RuleBase" id="RU003346"/>
    </source>
</evidence>
<feature type="transmembrane region" description="Helical" evidence="8">
    <location>
        <begin position="378"/>
        <end position="402"/>
    </location>
</feature>
<comment type="similarity">
    <text evidence="2 7">Belongs to the major facilitator superfamily. Sugar transporter (TC 2.A.1.1) family.</text>
</comment>
<dbReference type="InterPro" id="IPR005828">
    <property type="entry name" value="MFS_sugar_transport-like"/>
</dbReference>
<evidence type="ECO:0000256" key="2">
    <source>
        <dbReference type="ARBA" id="ARBA00010992"/>
    </source>
</evidence>
<feature type="transmembrane region" description="Helical" evidence="8">
    <location>
        <begin position="414"/>
        <end position="438"/>
    </location>
</feature>
<proteinExistence type="inferred from homology"/>
<dbReference type="PANTHER" id="PTHR48022:SF13">
    <property type="entry name" value="MAJOR FACILITATOR SUPERFAMILY (MFS) PROFILE DOMAIN-CONTAINING PROTEIN"/>
    <property type="match status" value="1"/>
</dbReference>
<dbReference type="PROSITE" id="PS00216">
    <property type="entry name" value="SUGAR_TRANSPORT_1"/>
    <property type="match status" value="1"/>
</dbReference>
<evidence type="ECO:0000313" key="11">
    <source>
        <dbReference type="Proteomes" id="UP000027920"/>
    </source>
</evidence>
<feature type="transmembrane region" description="Helical" evidence="8">
    <location>
        <begin position="480"/>
        <end position="498"/>
    </location>
</feature>
<evidence type="ECO:0000256" key="4">
    <source>
        <dbReference type="ARBA" id="ARBA00022692"/>
    </source>
</evidence>
<protein>
    <recommendedName>
        <fullName evidence="9">Major facilitator superfamily (MFS) profile domain-containing protein</fullName>
    </recommendedName>
</protein>
<evidence type="ECO:0000313" key="10">
    <source>
        <dbReference type="EMBL" id="KEF63115.1"/>
    </source>
</evidence>
<dbReference type="NCBIfam" id="TIGR00879">
    <property type="entry name" value="SP"/>
    <property type="match status" value="1"/>
</dbReference>
<dbReference type="InterPro" id="IPR003663">
    <property type="entry name" value="Sugar/inositol_transpt"/>
</dbReference>